<evidence type="ECO:0000313" key="9">
    <source>
        <dbReference type="Proteomes" id="UP001648503"/>
    </source>
</evidence>
<protein>
    <recommendedName>
        <fullName evidence="3 6">Transcription elongation factor SPT4</fullName>
    </recommendedName>
</protein>
<gene>
    <name evidence="8" type="ORF">BASA50_011254</name>
</gene>
<dbReference type="InterPro" id="IPR038510">
    <property type="entry name" value="Spt4_sf"/>
</dbReference>
<proteinExistence type="inferred from homology"/>
<feature type="domain" description="Spt4/RpoE2 zinc finger" evidence="7">
    <location>
        <begin position="12"/>
        <end position="89"/>
    </location>
</feature>
<dbReference type="Gene3D" id="3.30.40.210">
    <property type="match status" value="1"/>
</dbReference>
<evidence type="ECO:0000256" key="1">
    <source>
        <dbReference type="ARBA" id="ARBA00004123"/>
    </source>
</evidence>
<evidence type="ECO:0000313" key="8">
    <source>
        <dbReference type="EMBL" id="KAH6587650.1"/>
    </source>
</evidence>
<dbReference type="EMBL" id="JAFCIX010000555">
    <property type="protein sequence ID" value="KAH6587650.1"/>
    <property type="molecule type" value="Genomic_DNA"/>
</dbReference>
<reference evidence="8 9" key="1">
    <citation type="submission" date="2021-02" db="EMBL/GenBank/DDBJ databases">
        <title>Variation within the Batrachochytrium salamandrivorans European outbreak.</title>
        <authorList>
            <person name="Kelly M."/>
            <person name="Pasmans F."/>
            <person name="Shea T.P."/>
            <person name="Munoz J.F."/>
            <person name="Carranza S."/>
            <person name="Cuomo C.A."/>
            <person name="Martel A."/>
        </authorList>
    </citation>
    <scope>NUCLEOTIDE SEQUENCE [LARGE SCALE GENOMIC DNA]</scope>
    <source>
        <strain evidence="8 9">AMFP18/2</strain>
    </source>
</reference>
<evidence type="ECO:0000256" key="4">
    <source>
        <dbReference type="ARBA" id="ARBA00023163"/>
    </source>
</evidence>
<evidence type="ECO:0000256" key="6">
    <source>
        <dbReference type="PIRNR" id="PIRNR025023"/>
    </source>
</evidence>
<name>A0ABQ8EW77_9FUNG</name>
<comment type="similarity">
    <text evidence="2 6">Belongs to the SPT4 family.</text>
</comment>
<comment type="function">
    <text evidence="6">The SPT4-SPT5 complex mediates both activation and inhibition of transcription elongation, and plays a role in pre-mRNA processing. This complex seems to be important for the stability of the RNA polymerase II elongation machinery on the chromatin template but not for the inherent ability of this machinery to translocate down the gene.</text>
</comment>
<evidence type="ECO:0000256" key="2">
    <source>
        <dbReference type="ARBA" id="ARBA00010464"/>
    </source>
</evidence>
<dbReference type="InterPro" id="IPR029040">
    <property type="entry name" value="RPABC4/Spt4"/>
</dbReference>
<evidence type="ECO:0000259" key="7">
    <source>
        <dbReference type="SMART" id="SM01389"/>
    </source>
</evidence>
<dbReference type="Proteomes" id="UP001648503">
    <property type="component" value="Unassembled WGS sequence"/>
</dbReference>
<dbReference type="CDD" id="cd07973">
    <property type="entry name" value="Spt4"/>
    <property type="match status" value="1"/>
</dbReference>
<dbReference type="InterPro" id="IPR009287">
    <property type="entry name" value="Spt4"/>
</dbReference>
<dbReference type="PIRSF" id="PIRSF025023">
    <property type="entry name" value="Spt4"/>
    <property type="match status" value="1"/>
</dbReference>
<accession>A0ABQ8EW77</accession>
<evidence type="ECO:0000256" key="5">
    <source>
        <dbReference type="ARBA" id="ARBA00023242"/>
    </source>
</evidence>
<dbReference type="SMART" id="SM01389">
    <property type="entry name" value="Spt4"/>
    <property type="match status" value="1"/>
</dbReference>
<dbReference type="SUPFAM" id="SSF63393">
    <property type="entry name" value="RNA polymerase subunits"/>
    <property type="match status" value="1"/>
</dbReference>
<keyword evidence="9" id="KW-1185">Reference proteome</keyword>
<dbReference type="Pfam" id="PF06093">
    <property type="entry name" value="Spt4"/>
    <property type="match status" value="1"/>
</dbReference>
<dbReference type="PANTHER" id="PTHR12882:SF1">
    <property type="entry name" value="TRANSCRIPTION ELONGATION FACTOR SPT4"/>
    <property type="match status" value="1"/>
</dbReference>
<organism evidence="8 9">
    <name type="scientific">Batrachochytrium salamandrivorans</name>
    <dbReference type="NCBI Taxonomy" id="1357716"/>
    <lineage>
        <taxon>Eukaryota</taxon>
        <taxon>Fungi</taxon>
        <taxon>Fungi incertae sedis</taxon>
        <taxon>Chytridiomycota</taxon>
        <taxon>Chytridiomycota incertae sedis</taxon>
        <taxon>Chytridiomycetes</taxon>
        <taxon>Rhizophydiales</taxon>
        <taxon>Rhizophydiales incertae sedis</taxon>
        <taxon>Batrachochytrium</taxon>
    </lineage>
</organism>
<keyword evidence="4 6" id="KW-0804">Transcription</keyword>
<evidence type="ECO:0000256" key="3">
    <source>
        <dbReference type="ARBA" id="ARBA00020182"/>
    </source>
</evidence>
<sequence>MSENILAEKRKLRACLLCSLIRPQLKFKQDGCDNCEEVLLFKNNTERMLECTSANYDGIIALMKPDVSWVARWQRVDKFNKGLYAIQVGGRLPYEIEEELNDKGIKYRPRDGSVRD</sequence>
<dbReference type="InterPro" id="IPR022800">
    <property type="entry name" value="Spt4/RpoE2_Znf"/>
</dbReference>
<comment type="caution">
    <text evidence="8">The sequence shown here is derived from an EMBL/GenBank/DDBJ whole genome shotgun (WGS) entry which is preliminary data.</text>
</comment>
<keyword evidence="5 6" id="KW-0539">Nucleus</keyword>
<comment type="subcellular location">
    <subcellularLocation>
        <location evidence="1 6">Nucleus</location>
    </subcellularLocation>
</comment>
<dbReference type="PANTHER" id="PTHR12882">
    <property type="entry name" value="SUPPRESSOR OF TY 4"/>
    <property type="match status" value="1"/>
</dbReference>